<dbReference type="OrthoDB" id="5142649at2"/>
<keyword evidence="2" id="KW-1185">Reference proteome</keyword>
<evidence type="ECO:0000313" key="1">
    <source>
        <dbReference type="EMBL" id="TQL33369.1"/>
    </source>
</evidence>
<evidence type="ECO:0000313" key="2">
    <source>
        <dbReference type="Proteomes" id="UP000318336"/>
    </source>
</evidence>
<organism evidence="1 2">
    <name type="scientific">Barrientosiimonas humi</name>
    <dbReference type="NCBI Taxonomy" id="999931"/>
    <lineage>
        <taxon>Bacteria</taxon>
        <taxon>Bacillati</taxon>
        <taxon>Actinomycetota</taxon>
        <taxon>Actinomycetes</taxon>
        <taxon>Micrococcales</taxon>
        <taxon>Dermacoccaceae</taxon>
        <taxon>Barrientosiimonas</taxon>
    </lineage>
</organism>
<name>A0A542XC02_9MICO</name>
<proteinExistence type="predicted"/>
<dbReference type="EMBL" id="VFOK01000001">
    <property type="protein sequence ID" value="TQL33369.1"/>
    <property type="molecule type" value="Genomic_DNA"/>
</dbReference>
<comment type="caution">
    <text evidence="1">The sequence shown here is derived from an EMBL/GenBank/DDBJ whole genome shotgun (WGS) entry which is preliminary data.</text>
</comment>
<reference evidence="1 2" key="1">
    <citation type="submission" date="2019-06" db="EMBL/GenBank/DDBJ databases">
        <title>Sequencing the genomes of 1000 actinobacteria strains.</title>
        <authorList>
            <person name="Klenk H.-P."/>
        </authorList>
    </citation>
    <scope>NUCLEOTIDE SEQUENCE [LARGE SCALE GENOMIC DNA]</scope>
    <source>
        <strain evidence="1 2">DSM 24617</strain>
    </source>
</reference>
<dbReference type="RefSeq" id="WP_142005388.1">
    <property type="nucleotide sequence ID" value="NZ_CAJTBP010000001.1"/>
</dbReference>
<dbReference type="InterPro" id="IPR010982">
    <property type="entry name" value="Lambda_DNA-bd_dom_sf"/>
</dbReference>
<dbReference type="GO" id="GO:0003677">
    <property type="term" value="F:DNA binding"/>
    <property type="evidence" value="ECO:0007669"/>
    <property type="project" value="InterPro"/>
</dbReference>
<sequence length="501" mass="54746">MAPAAGRPTRITTDRGGVTGGRLDLRARMAWLARTVRCASGDPGNQRQVDFARRLTERGVNASNSRISMWENGHQAMSLEVMGGYERVLDLTPALLQATATALSRGVRRRGRLPIAEPRGEISQLEGQRRLDAVYDAAMRGTCVGSDWFALAAYWNRVPTAMTPVAIVRQLMLVLVDEVARAVGPAYTTRYQALGMVIDHPVYSPIAVETIHDYAVETGVDSVMDVLGALGECQPNIAVTRELISLARTGNGRVRAGAVYALETSMLLRVLPQEALPHVQRLTQMLRAGSVQDLRLAERLVRQLIELGVVERPSRVPRPAPDRRATSKVVAQYVTRAREATGLPQDPVLVNLLEEAHGHDHHQYRHHVALLLMASPYRPALADHALTVALSGPTGHEAYCAAWLLTYLAHPEQDAALLAAIANGPESLRSTLLMARTHASPLPPEVDLVALQPDTSSESPLVYAAGMSQHPLLATWAGQNKNPSLRERAQWWQRHGGAVRE</sequence>
<dbReference type="Proteomes" id="UP000318336">
    <property type="component" value="Unassembled WGS sequence"/>
</dbReference>
<dbReference type="AlphaFoldDB" id="A0A542XC02"/>
<gene>
    <name evidence="1" type="ORF">FB554_1512</name>
</gene>
<accession>A0A542XC02</accession>
<dbReference type="Gene3D" id="1.10.260.40">
    <property type="entry name" value="lambda repressor-like DNA-binding domains"/>
    <property type="match status" value="1"/>
</dbReference>
<protein>
    <submittedName>
        <fullName evidence="1">Uncharacterized protein</fullName>
    </submittedName>
</protein>